<name>A0A8J3B984_9ACTN</name>
<dbReference type="EMBL" id="BMQB01000003">
    <property type="protein sequence ID" value="GGJ90308.1"/>
    <property type="molecule type" value="Genomic_DNA"/>
</dbReference>
<dbReference type="InterPro" id="IPR000682">
    <property type="entry name" value="PCMT"/>
</dbReference>
<evidence type="ECO:0000256" key="6">
    <source>
        <dbReference type="ARBA" id="ARBA00022603"/>
    </source>
</evidence>
<dbReference type="EC" id="2.1.1.77" evidence="3"/>
<dbReference type="AlphaFoldDB" id="A0A8J3B984"/>
<evidence type="ECO:0000256" key="12">
    <source>
        <dbReference type="SAM" id="MobiDB-lite"/>
    </source>
</evidence>
<comment type="subcellular location">
    <subcellularLocation>
        <location evidence="1">Cytoplasm</location>
    </subcellularLocation>
</comment>
<dbReference type="RefSeq" id="WP_229783478.1">
    <property type="nucleotide sequence ID" value="NZ_BMQB01000003.1"/>
</dbReference>
<evidence type="ECO:0000256" key="9">
    <source>
        <dbReference type="ARBA" id="ARBA00030757"/>
    </source>
</evidence>
<dbReference type="SUPFAM" id="SSF53335">
    <property type="entry name" value="S-adenosyl-L-methionine-dependent methyltransferases"/>
    <property type="match status" value="1"/>
</dbReference>
<evidence type="ECO:0000256" key="4">
    <source>
        <dbReference type="ARBA" id="ARBA00013346"/>
    </source>
</evidence>
<keyword evidence="7" id="KW-0808">Transferase</keyword>
<keyword evidence="14" id="KW-1185">Reference proteome</keyword>
<evidence type="ECO:0000256" key="1">
    <source>
        <dbReference type="ARBA" id="ARBA00004496"/>
    </source>
</evidence>
<dbReference type="Pfam" id="PF01135">
    <property type="entry name" value="PCMT"/>
    <property type="match status" value="1"/>
</dbReference>
<evidence type="ECO:0000256" key="5">
    <source>
        <dbReference type="ARBA" id="ARBA00022490"/>
    </source>
</evidence>
<reference evidence="13" key="1">
    <citation type="journal article" date="2014" name="Int. J. Syst. Evol. Microbiol.">
        <title>Complete genome sequence of Corynebacterium casei LMG S-19264T (=DSM 44701T), isolated from a smear-ripened cheese.</title>
        <authorList>
            <consortium name="US DOE Joint Genome Institute (JGI-PGF)"/>
            <person name="Walter F."/>
            <person name="Albersmeier A."/>
            <person name="Kalinowski J."/>
            <person name="Ruckert C."/>
        </authorList>
    </citation>
    <scope>NUCLEOTIDE SEQUENCE</scope>
    <source>
        <strain evidence="13">JCM 3090</strain>
    </source>
</reference>
<keyword evidence="5" id="KW-0963">Cytoplasm</keyword>
<dbReference type="InterPro" id="IPR029063">
    <property type="entry name" value="SAM-dependent_MTases_sf"/>
</dbReference>
<evidence type="ECO:0000313" key="13">
    <source>
        <dbReference type="EMBL" id="GGJ90308.1"/>
    </source>
</evidence>
<gene>
    <name evidence="13" type="ORF">GCM10010123_20140</name>
</gene>
<accession>A0A8J3B984</accession>
<dbReference type="GO" id="GO:0005737">
    <property type="term" value="C:cytoplasm"/>
    <property type="evidence" value="ECO:0007669"/>
    <property type="project" value="UniProtKB-SubCell"/>
</dbReference>
<organism evidence="13 14">
    <name type="scientific">Pilimelia anulata</name>
    <dbReference type="NCBI Taxonomy" id="53371"/>
    <lineage>
        <taxon>Bacteria</taxon>
        <taxon>Bacillati</taxon>
        <taxon>Actinomycetota</taxon>
        <taxon>Actinomycetes</taxon>
        <taxon>Micromonosporales</taxon>
        <taxon>Micromonosporaceae</taxon>
        <taxon>Pilimelia</taxon>
    </lineage>
</organism>
<evidence type="ECO:0000256" key="3">
    <source>
        <dbReference type="ARBA" id="ARBA00011890"/>
    </source>
</evidence>
<dbReference type="PANTHER" id="PTHR11579:SF0">
    <property type="entry name" value="PROTEIN-L-ISOASPARTATE(D-ASPARTATE) O-METHYLTRANSFERASE"/>
    <property type="match status" value="1"/>
</dbReference>
<evidence type="ECO:0000313" key="14">
    <source>
        <dbReference type="Proteomes" id="UP000649739"/>
    </source>
</evidence>
<dbReference type="CDD" id="cd02440">
    <property type="entry name" value="AdoMet_MTases"/>
    <property type="match status" value="1"/>
</dbReference>
<keyword evidence="6" id="KW-0489">Methyltransferase</keyword>
<dbReference type="Proteomes" id="UP000649739">
    <property type="component" value="Unassembled WGS sequence"/>
</dbReference>
<evidence type="ECO:0000256" key="11">
    <source>
        <dbReference type="ARBA" id="ARBA00031350"/>
    </source>
</evidence>
<evidence type="ECO:0000256" key="10">
    <source>
        <dbReference type="ARBA" id="ARBA00031323"/>
    </source>
</evidence>
<sequence>MTEPTIDELHAALVDELRRIGAVRSEPVAAAFVAVPRHLFVPDTTPARAYADDVVRTKTDSDGRTVSSVSQPSIVAMMLEQADLQPGMRVLEIGSGGYNAALIAELVGEDGEVTSVDIDPEVTERARACLAAAGYSRVNVQCVDGAHGAAAFAPFDRIIVTVEAADIPPAWIDTSSPPTGGWSPRSGWPA</sequence>
<dbReference type="GO" id="GO:0032259">
    <property type="term" value="P:methylation"/>
    <property type="evidence" value="ECO:0007669"/>
    <property type="project" value="UniProtKB-KW"/>
</dbReference>
<keyword evidence="8" id="KW-0949">S-adenosyl-L-methionine</keyword>
<dbReference type="PANTHER" id="PTHR11579">
    <property type="entry name" value="PROTEIN-L-ISOASPARTATE O-METHYLTRANSFERASE"/>
    <property type="match status" value="1"/>
</dbReference>
<evidence type="ECO:0000256" key="7">
    <source>
        <dbReference type="ARBA" id="ARBA00022679"/>
    </source>
</evidence>
<evidence type="ECO:0000256" key="2">
    <source>
        <dbReference type="ARBA" id="ARBA00005369"/>
    </source>
</evidence>
<dbReference type="Gene3D" id="3.40.50.150">
    <property type="entry name" value="Vaccinia Virus protein VP39"/>
    <property type="match status" value="1"/>
</dbReference>
<protein>
    <recommendedName>
        <fullName evidence="4">Protein-L-isoaspartate O-methyltransferase</fullName>
        <ecNumber evidence="3">2.1.1.77</ecNumber>
    </recommendedName>
    <alternativeName>
        <fullName evidence="11">L-isoaspartyl protein carboxyl methyltransferase</fullName>
    </alternativeName>
    <alternativeName>
        <fullName evidence="9">Protein L-isoaspartyl methyltransferase</fullName>
    </alternativeName>
    <alternativeName>
        <fullName evidence="10">Protein-beta-aspartate methyltransferase</fullName>
    </alternativeName>
</protein>
<proteinExistence type="inferred from homology"/>
<evidence type="ECO:0000256" key="8">
    <source>
        <dbReference type="ARBA" id="ARBA00022691"/>
    </source>
</evidence>
<reference evidence="13" key="2">
    <citation type="submission" date="2020-09" db="EMBL/GenBank/DDBJ databases">
        <authorList>
            <person name="Sun Q."/>
            <person name="Ohkuma M."/>
        </authorList>
    </citation>
    <scope>NUCLEOTIDE SEQUENCE</scope>
    <source>
        <strain evidence="13">JCM 3090</strain>
    </source>
</reference>
<feature type="region of interest" description="Disordered" evidence="12">
    <location>
        <begin position="171"/>
        <end position="190"/>
    </location>
</feature>
<comment type="similarity">
    <text evidence="2">Belongs to the methyltransferase superfamily. L-isoaspartyl/D-aspartyl protein methyltransferase family.</text>
</comment>
<dbReference type="GO" id="GO:0004719">
    <property type="term" value="F:protein-L-isoaspartate (D-aspartate) O-methyltransferase activity"/>
    <property type="evidence" value="ECO:0007669"/>
    <property type="project" value="UniProtKB-EC"/>
</dbReference>
<comment type="caution">
    <text evidence="13">The sequence shown here is derived from an EMBL/GenBank/DDBJ whole genome shotgun (WGS) entry which is preliminary data.</text>
</comment>